<dbReference type="Pfam" id="PF13561">
    <property type="entry name" value="adh_short_C2"/>
    <property type="match status" value="1"/>
</dbReference>
<evidence type="ECO:0000256" key="1">
    <source>
        <dbReference type="ARBA" id="ARBA00006484"/>
    </source>
</evidence>
<dbReference type="InterPro" id="IPR036291">
    <property type="entry name" value="NAD(P)-bd_dom_sf"/>
</dbReference>
<keyword evidence="5" id="KW-1185">Reference proteome</keyword>
<dbReference type="Gene3D" id="3.40.50.720">
    <property type="entry name" value="NAD(P)-binding Rossmann-like Domain"/>
    <property type="match status" value="1"/>
</dbReference>
<dbReference type="PANTHER" id="PTHR43669">
    <property type="entry name" value="5-KETO-D-GLUCONATE 5-REDUCTASE"/>
    <property type="match status" value="1"/>
</dbReference>
<comment type="caution">
    <text evidence="4">The sequence shown here is derived from an EMBL/GenBank/DDBJ whole genome shotgun (WGS) entry which is preliminary data.</text>
</comment>
<dbReference type="PANTHER" id="PTHR43669:SF3">
    <property type="entry name" value="ALCOHOL DEHYDROGENASE, PUTATIVE (AFU_ORTHOLOGUE AFUA_3G03445)-RELATED"/>
    <property type="match status" value="1"/>
</dbReference>
<dbReference type="GO" id="GO:0016491">
    <property type="term" value="F:oxidoreductase activity"/>
    <property type="evidence" value="ECO:0007669"/>
    <property type="project" value="UniProtKB-KW"/>
</dbReference>
<evidence type="ECO:0000313" key="5">
    <source>
        <dbReference type="Proteomes" id="UP000465241"/>
    </source>
</evidence>
<protein>
    <submittedName>
        <fullName evidence="4">Dihydroanticapsin 7-dehydrogenase</fullName>
    </submittedName>
</protein>
<dbReference type="EMBL" id="BLKT01000003">
    <property type="protein sequence ID" value="GFG59479.1"/>
    <property type="molecule type" value="Genomic_DNA"/>
</dbReference>
<dbReference type="RefSeq" id="WP_193489992.1">
    <property type="nucleotide sequence ID" value="NZ_BAAAMC010000017.1"/>
</dbReference>
<organism evidence="4 5">
    <name type="scientific">Mycolicibacterium murale</name>
    <dbReference type="NCBI Taxonomy" id="182220"/>
    <lineage>
        <taxon>Bacteria</taxon>
        <taxon>Bacillati</taxon>
        <taxon>Actinomycetota</taxon>
        <taxon>Actinomycetes</taxon>
        <taxon>Mycobacteriales</taxon>
        <taxon>Mycobacteriaceae</taxon>
        <taxon>Mycolicibacterium</taxon>
    </lineage>
</organism>
<dbReference type="AlphaFoldDB" id="A0A7I9WPI5"/>
<proteinExistence type="inferred from homology"/>
<dbReference type="Proteomes" id="UP000465241">
    <property type="component" value="Unassembled WGS sequence"/>
</dbReference>
<accession>A0A7I9WPI5</accession>
<gene>
    <name evidence="4" type="primary">bacC</name>
    <name evidence="4" type="ORF">MMUR_36150</name>
</gene>
<dbReference type="InterPro" id="IPR002347">
    <property type="entry name" value="SDR_fam"/>
</dbReference>
<dbReference type="SMART" id="SM00822">
    <property type="entry name" value="PKS_KR"/>
    <property type="match status" value="1"/>
</dbReference>
<comment type="similarity">
    <text evidence="1">Belongs to the short-chain dehydrogenases/reductases (SDR) family.</text>
</comment>
<evidence type="ECO:0000259" key="3">
    <source>
        <dbReference type="SMART" id="SM00822"/>
    </source>
</evidence>
<dbReference type="SUPFAM" id="SSF51735">
    <property type="entry name" value="NAD(P)-binding Rossmann-fold domains"/>
    <property type="match status" value="1"/>
</dbReference>
<dbReference type="InterPro" id="IPR057326">
    <property type="entry name" value="KR_dom"/>
</dbReference>
<evidence type="ECO:0000313" key="4">
    <source>
        <dbReference type="EMBL" id="GFG59479.1"/>
    </source>
</evidence>
<keyword evidence="2" id="KW-0560">Oxidoreductase</keyword>
<dbReference type="PRINTS" id="PR00081">
    <property type="entry name" value="GDHRDH"/>
</dbReference>
<reference evidence="4 5" key="1">
    <citation type="journal article" date="2019" name="Emerg. Microbes Infect.">
        <title>Comprehensive subspecies identification of 175 nontuberculous mycobacteria species based on 7547 genomic profiles.</title>
        <authorList>
            <person name="Matsumoto Y."/>
            <person name="Kinjo T."/>
            <person name="Motooka D."/>
            <person name="Nabeya D."/>
            <person name="Jung N."/>
            <person name="Uechi K."/>
            <person name="Horii T."/>
            <person name="Iida T."/>
            <person name="Fujita J."/>
            <person name="Nakamura S."/>
        </authorList>
    </citation>
    <scope>NUCLEOTIDE SEQUENCE [LARGE SCALE GENOMIC DNA]</scope>
    <source>
        <strain evidence="4 5">JCM 13392</strain>
    </source>
</reference>
<evidence type="ECO:0000256" key="2">
    <source>
        <dbReference type="ARBA" id="ARBA00023002"/>
    </source>
</evidence>
<sequence>MTTVLIAGGSTGIGAAAVRAFCARGDAVFLADRDATAAQALIATLPEHQIGFLQCDFQDPGAAAAAVHAAASHHDGALDTVFYNAAVLEAHPLAQWSVEAWDRSTAVNLRAPFLMAQAAAPLLRSSGQGRFLVTSSTGALRGHAGMPAYHATKSGVLGLVRALADELGPDGVTVNALCPGWVDTPFNDGFWAHQTDPDTALRNLEARIPLRRQAIPEEITGLLLFLASPASAYVTGQALVIDGGYTAV</sequence>
<dbReference type="FunFam" id="3.40.50.720:FF:000084">
    <property type="entry name" value="Short-chain dehydrogenase reductase"/>
    <property type="match status" value="1"/>
</dbReference>
<feature type="domain" description="Ketoreductase" evidence="3">
    <location>
        <begin position="2"/>
        <end position="184"/>
    </location>
</feature>
<dbReference type="CDD" id="cd05233">
    <property type="entry name" value="SDR_c"/>
    <property type="match status" value="1"/>
</dbReference>
<name>A0A7I9WPI5_9MYCO</name>